<feature type="compositionally biased region" description="Basic and acidic residues" evidence="1">
    <location>
        <begin position="54"/>
        <end position="80"/>
    </location>
</feature>
<name>A0AAV7UM74_PLEWA</name>
<dbReference type="EMBL" id="JANPWB010000005">
    <property type="protein sequence ID" value="KAJ1189491.1"/>
    <property type="molecule type" value="Genomic_DNA"/>
</dbReference>
<feature type="compositionally biased region" description="Polar residues" evidence="1">
    <location>
        <begin position="296"/>
        <end position="305"/>
    </location>
</feature>
<evidence type="ECO:0000313" key="2">
    <source>
        <dbReference type="EMBL" id="KAJ1189491.1"/>
    </source>
</evidence>
<feature type="compositionally biased region" description="Basic and acidic residues" evidence="1">
    <location>
        <begin position="24"/>
        <end position="33"/>
    </location>
</feature>
<proteinExistence type="predicted"/>
<dbReference type="AlphaFoldDB" id="A0AAV7UM74"/>
<gene>
    <name evidence="2" type="ORF">NDU88_006236</name>
</gene>
<protein>
    <submittedName>
        <fullName evidence="2">Uncharacterized protein</fullName>
    </submittedName>
</protein>
<feature type="region of interest" description="Disordered" evidence="1">
    <location>
        <begin position="1"/>
        <end position="305"/>
    </location>
</feature>
<accession>A0AAV7UM74</accession>
<reference evidence="2" key="1">
    <citation type="journal article" date="2022" name="bioRxiv">
        <title>Sequencing and chromosome-scale assembly of the giantPleurodeles waltlgenome.</title>
        <authorList>
            <person name="Brown T."/>
            <person name="Elewa A."/>
            <person name="Iarovenko S."/>
            <person name="Subramanian E."/>
            <person name="Araus A.J."/>
            <person name="Petzold A."/>
            <person name="Susuki M."/>
            <person name="Suzuki K.-i.T."/>
            <person name="Hayashi T."/>
            <person name="Toyoda A."/>
            <person name="Oliveira C."/>
            <person name="Osipova E."/>
            <person name="Leigh N.D."/>
            <person name="Simon A."/>
            <person name="Yun M.H."/>
        </authorList>
    </citation>
    <scope>NUCLEOTIDE SEQUENCE</scope>
    <source>
        <strain evidence="2">20211129_DDA</strain>
        <tissue evidence="2">Liver</tissue>
    </source>
</reference>
<keyword evidence="3" id="KW-1185">Reference proteome</keyword>
<dbReference type="Proteomes" id="UP001066276">
    <property type="component" value="Chromosome 3_1"/>
</dbReference>
<comment type="caution">
    <text evidence="2">The sequence shown here is derived from an EMBL/GenBank/DDBJ whole genome shotgun (WGS) entry which is preliminary data.</text>
</comment>
<feature type="compositionally biased region" description="Basic and acidic residues" evidence="1">
    <location>
        <begin position="275"/>
        <end position="285"/>
    </location>
</feature>
<sequence length="305" mass="32838">MDFSFTRGQECDPEDAEPGWPLRPPDREEELQRRTQATGTQRECGPELGQARVTKREQRWAEGEQRPSCRDLRREAHREGAVGSNKIQHPSGAGDTILKLQSRVGRRDHRSSGRAAEMNPGDRDPARMWTRTRTVQSYEVRAALGSGEESQASVSDSGDDPAAETGGGKPARKAPTGPDQCYEARAALGKGGDDPAAETGRGKLTGKATAGPDQSYEARAALGRGEESRAPLPSPVEGSLPGRPRQGPIRVPQGEEAPRMSTEAEPPLEGPAGLGREDPPLRVRDNLIGTRLAHSGNRSLGPQIR</sequence>
<evidence type="ECO:0000313" key="3">
    <source>
        <dbReference type="Proteomes" id="UP001066276"/>
    </source>
</evidence>
<organism evidence="2 3">
    <name type="scientific">Pleurodeles waltl</name>
    <name type="common">Iberian ribbed newt</name>
    <dbReference type="NCBI Taxonomy" id="8319"/>
    <lineage>
        <taxon>Eukaryota</taxon>
        <taxon>Metazoa</taxon>
        <taxon>Chordata</taxon>
        <taxon>Craniata</taxon>
        <taxon>Vertebrata</taxon>
        <taxon>Euteleostomi</taxon>
        <taxon>Amphibia</taxon>
        <taxon>Batrachia</taxon>
        <taxon>Caudata</taxon>
        <taxon>Salamandroidea</taxon>
        <taxon>Salamandridae</taxon>
        <taxon>Pleurodelinae</taxon>
        <taxon>Pleurodeles</taxon>
    </lineage>
</organism>
<evidence type="ECO:0000256" key="1">
    <source>
        <dbReference type="SAM" id="MobiDB-lite"/>
    </source>
</evidence>